<dbReference type="Pfam" id="PF00497">
    <property type="entry name" value="SBP_bac_3"/>
    <property type="match status" value="1"/>
</dbReference>
<dbReference type="InterPro" id="IPR001638">
    <property type="entry name" value="Solute-binding_3/MltF_N"/>
</dbReference>
<protein>
    <submittedName>
        <fullName evidence="4">Amino acid ABC transporter periplasmic protein</fullName>
    </submittedName>
</protein>
<organism evidence="4 5">
    <name type="scientific">Catenovulum agarivorans DS-2</name>
    <dbReference type="NCBI Taxonomy" id="1328313"/>
    <lineage>
        <taxon>Bacteria</taxon>
        <taxon>Pseudomonadati</taxon>
        <taxon>Pseudomonadota</taxon>
        <taxon>Gammaproteobacteria</taxon>
        <taxon>Alteromonadales</taxon>
        <taxon>Alteromonadaceae</taxon>
        <taxon>Catenovulum</taxon>
    </lineage>
</organism>
<dbReference type="eggNOG" id="COG0834">
    <property type="taxonomic scope" value="Bacteria"/>
</dbReference>
<dbReference type="PANTHER" id="PTHR35936">
    <property type="entry name" value="MEMBRANE-BOUND LYTIC MUREIN TRANSGLYCOSYLASE F"/>
    <property type="match status" value="1"/>
</dbReference>
<proteinExistence type="inferred from homology"/>
<keyword evidence="2" id="KW-0732">Signal</keyword>
<sequence length="243" mass="27394">MLSAVAANSAYASSPDIESAVIRVATHIEPPLVYLDGQEFVGSNVEVGKLLAASIGYQIEFVQCPFARCLYQTQIGQADMMIGINKTSERQRHFEYLSKPYSSVITPVKFYLNNDSVLKIARYEDLIGKKIGVLRGAVYFKPFDDDNRLTKVPVVNHEQLIDMLLNKRIDTFLARDLSVRKRASDVEYLEKMQAAQFTYQKQQDMYIAVSKKSQLVNKTAELSNKLAELISSGQVAKIVARYH</sequence>
<dbReference type="SMART" id="SM00062">
    <property type="entry name" value="PBPb"/>
    <property type="match status" value="1"/>
</dbReference>
<evidence type="ECO:0000256" key="2">
    <source>
        <dbReference type="ARBA" id="ARBA00022729"/>
    </source>
</evidence>
<gene>
    <name evidence="4" type="ORF">DS2_09787</name>
</gene>
<dbReference type="EMBL" id="ARZY01000016">
    <property type="protein sequence ID" value="EWH10074.1"/>
    <property type="molecule type" value="Genomic_DNA"/>
</dbReference>
<dbReference type="SUPFAM" id="SSF53850">
    <property type="entry name" value="Periplasmic binding protein-like II"/>
    <property type="match status" value="1"/>
</dbReference>
<dbReference type="PANTHER" id="PTHR35936:SF25">
    <property type="entry name" value="ABC TRANSPORTER SUBSTRATE-BINDING PROTEIN"/>
    <property type="match status" value="1"/>
</dbReference>
<dbReference type="Gene3D" id="3.40.190.10">
    <property type="entry name" value="Periplasmic binding protein-like II"/>
    <property type="match status" value="2"/>
</dbReference>
<dbReference type="STRING" id="1328313.DS2_09787"/>
<comment type="similarity">
    <text evidence="1">Belongs to the bacterial solute-binding protein 3 family.</text>
</comment>
<dbReference type="Proteomes" id="UP000019276">
    <property type="component" value="Unassembled WGS sequence"/>
</dbReference>
<keyword evidence="5" id="KW-1185">Reference proteome</keyword>
<evidence type="ECO:0000259" key="3">
    <source>
        <dbReference type="SMART" id="SM00062"/>
    </source>
</evidence>
<evidence type="ECO:0000313" key="4">
    <source>
        <dbReference type="EMBL" id="EWH10074.1"/>
    </source>
</evidence>
<accession>W7QBB6</accession>
<dbReference type="AlphaFoldDB" id="W7QBB6"/>
<evidence type="ECO:0000313" key="5">
    <source>
        <dbReference type="Proteomes" id="UP000019276"/>
    </source>
</evidence>
<reference evidence="4 5" key="1">
    <citation type="journal article" date="2014" name="Genome Announc.">
        <title>Draft Genome Sequence of the Agar-Degrading Bacterium Catenovulum sp. Strain DS-2, Isolated from Intestines of Haliotis diversicolor.</title>
        <authorList>
            <person name="Shan D."/>
            <person name="Li X."/>
            <person name="Gu Z."/>
            <person name="Wei G."/>
            <person name="Gao Z."/>
            <person name="Shao Z."/>
        </authorList>
    </citation>
    <scope>NUCLEOTIDE SEQUENCE [LARGE SCALE GENOMIC DNA]</scope>
    <source>
        <strain evidence="4 5">DS-2</strain>
    </source>
</reference>
<name>W7QBB6_9ALTE</name>
<feature type="domain" description="Solute-binding protein family 3/N-terminal" evidence="3">
    <location>
        <begin position="21"/>
        <end position="243"/>
    </location>
</feature>
<evidence type="ECO:0000256" key="1">
    <source>
        <dbReference type="ARBA" id="ARBA00010333"/>
    </source>
</evidence>
<comment type="caution">
    <text evidence="4">The sequence shown here is derived from an EMBL/GenBank/DDBJ whole genome shotgun (WGS) entry which is preliminary data.</text>
</comment>